<keyword evidence="13" id="KW-0961">Cell wall biogenesis/degradation</keyword>
<keyword evidence="9" id="KW-0133">Cell shape</keyword>
<evidence type="ECO:0000256" key="14">
    <source>
        <dbReference type="SAM" id="Phobius"/>
    </source>
</evidence>
<evidence type="ECO:0000256" key="12">
    <source>
        <dbReference type="ARBA" id="ARBA00023136"/>
    </source>
</evidence>
<evidence type="ECO:0000256" key="13">
    <source>
        <dbReference type="ARBA" id="ARBA00023316"/>
    </source>
</evidence>
<keyword evidence="17" id="KW-0808">Transferase</keyword>
<evidence type="ECO:0000256" key="9">
    <source>
        <dbReference type="ARBA" id="ARBA00022960"/>
    </source>
</evidence>
<accession>A0A5D3YGC3</accession>
<reference evidence="17 18" key="1">
    <citation type="submission" date="2019-07" db="EMBL/GenBank/DDBJ databases">
        <title>Genomic Encyclopedia of Archaeal and Bacterial Type Strains, Phase II (KMG-II): from individual species to whole genera.</title>
        <authorList>
            <person name="Goeker M."/>
        </authorList>
    </citation>
    <scope>NUCLEOTIDE SEQUENCE [LARGE SCALE GENOMIC DNA]</scope>
    <source>
        <strain evidence="17 18">DSM 21935</strain>
    </source>
</reference>
<dbReference type="GO" id="GO:0016740">
    <property type="term" value="F:transferase activity"/>
    <property type="evidence" value="ECO:0007669"/>
    <property type="project" value="UniProtKB-KW"/>
</dbReference>
<evidence type="ECO:0000256" key="6">
    <source>
        <dbReference type="ARBA" id="ARBA00022670"/>
    </source>
</evidence>
<dbReference type="PANTHER" id="PTHR30627:SF2">
    <property type="entry name" value="PEPTIDOGLYCAN D,D-TRANSPEPTIDASE MRDA"/>
    <property type="match status" value="1"/>
</dbReference>
<evidence type="ECO:0000313" key="17">
    <source>
        <dbReference type="EMBL" id="TYP92602.1"/>
    </source>
</evidence>
<dbReference type="GO" id="GO:0071972">
    <property type="term" value="F:peptidoglycan L,D-transpeptidase activity"/>
    <property type="evidence" value="ECO:0007669"/>
    <property type="project" value="TreeGrafter"/>
</dbReference>
<keyword evidence="10" id="KW-0573">Peptidoglycan synthesis</keyword>
<evidence type="ECO:0000256" key="10">
    <source>
        <dbReference type="ARBA" id="ARBA00022984"/>
    </source>
</evidence>
<dbReference type="OrthoDB" id="9766847at2"/>
<dbReference type="InterPro" id="IPR001460">
    <property type="entry name" value="PCN-bd_Tpept"/>
</dbReference>
<dbReference type="GO" id="GO:0005886">
    <property type="term" value="C:plasma membrane"/>
    <property type="evidence" value="ECO:0007669"/>
    <property type="project" value="UniProtKB-SubCell"/>
</dbReference>
<dbReference type="SUPFAM" id="SSF56519">
    <property type="entry name" value="Penicillin binding protein dimerisation domain"/>
    <property type="match status" value="1"/>
</dbReference>
<keyword evidence="5" id="KW-0121">Carboxypeptidase</keyword>
<proteinExistence type="predicted"/>
<dbReference type="InterPro" id="IPR017790">
    <property type="entry name" value="Penicillin-binding_protein_2"/>
</dbReference>
<keyword evidence="6" id="KW-0645">Protease</keyword>
<dbReference type="GO" id="GO:0006508">
    <property type="term" value="P:proteolysis"/>
    <property type="evidence" value="ECO:0007669"/>
    <property type="project" value="UniProtKB-KW"/>
</dbReference>
<keyword evidence="3" id="KW-1003">Cell membrane</keyword>
<keyword evidence="11 14" id="KW-1133">Transmembrane helix</keyword>
<evidence type="ECO:0000256" key="11">
    <source>
        <dbReference type="ARBA" id="ARBA00022989"/>
    </source>
</evidence>
<dbReference type="InterPro" id="IPR005311">
    <property type="entry name" value="PBP_dimer"/>
</dbReference>
<keyword evidence="18" id="KW-1185">Reference proteome</keyword>
<feature type="transmembrane region" description="Helical" evidence="14">
    <location>
        <begin position="12"/>
        <end position="32"/>
    </location>
</feature>
<dbReference type="SUPFAM" id="SSF56601">
    <property type="entry name" value="beta-lactamase/transpeptidase-like"/>
    <property type="match status" value="1"/>
</dbReference>
<sequence>MRHRKNKRPQISIRVLQSIIIILGLIILGRLFQLQILQHDTYGPLSRKNSLRQEVIQPARGLIYDRNQNLLVDNEPIYTITINPASYDSKNTPLLANLLGIPSKDVKKRVQKAKTYSWYRSSRLFTEINFSTFSIIQENIWRLPGIGHQVESKRHYPVDSLKASHLLGYLREVSKKEYSSKKNYHLGDKTGKSGLELAYQDQLRGTLGTKYIRINAMGQKVGPFRDGRIDEAPQKGADLITTIDTKLQLLAEDLLKDKRGAVVALNPDNGAVLSMASAPTYDIRKLSRRIDSTYWQTINADTTDPLFNRAVSSEQPPGSTFKPLMALMGLEMDIINPETEIESPGYYVRGRRYNDLADPGTYNVGKALQESSNTFFFWLMDQIATTKGLNRWHKLASSFGLGQRNNIDLPNEATGTLPDSSYFDKIIGKNKWGIGDQLNLGIGQGFMSASPLQMALVAAEIGNGGYWIQPHIVQQIQQSNGQVLRTNPKKEKISWVDKNELAVVKDGMRRVVTTGSGRYYADLDSITVAGKTGTAQNPHGKDHGWFISFAPVDDPKIAIAVLVENGGYGSQSAAPIASLMIEQYLNGEIDRSWVYNYVKTFNPINKDDQNSNEQDSVSINE</sequence>
<evidence type="ECO:0000256" key="5">
    <source>
        <dbReference type="ARBA" id="ARBA00022645"/>
    </source>
</evidence>
<evidence type="ECO:0000256" key="3">
    <source>
        <dbReference type="ARBA" id="ARBA00022475"/>
    </source>
</evidence>
<dbReference type="NCBIfam" id="TIGR03423">
    <property type="entry name" value="pbp2_mrdA"/>
    <property type="match status" value="1"/>
</dbReference>
<dbReference type="InterPro" id="IPR050515">
    <property type="entry name" value="Beta-lactam/transpept"/>
</dbReference>
<evidence type="ECO:0000256" key="7">
    <source>
        <dbReference type="ARBA" id="ARBA00022692"/>
    </source>
</evidence>
<keyword evidence="12 14" id="KW-0472">Membrane</keyword>
<evidence type="ECO:0000313" key="18">
    <source>
        <dbReference type="Proteomes" id="UP000324595"/>
    </source>
</evidence>
<dbReference type="EMBL" id="VNHY01000003">
    <property type="protein sequence ID" value="TYP92602.1"/>
    <property type="molecule type" value="Genomic_DNA"/>
</dbReference>
<dbReference type="Proteomes" id="UP000324595">
    <property type="component" value="Unassembled WGS sequence"/>
</dbReference>
<dbReference type="AlphaFoldDB" id="A0A5D3YGC3"/>
<dbReference type="GO" id="GO:0008658">
    <property type="term" value="F:penicillin binding"/>
    <property type="evidence" value="ECO:0007669"/>
    <property type="project" value="InterPro"/>
</dbReference>
<dbReference type="Pfam" id="PF00905">
    <property type="entry name" value="Transpeptidase"/>
    <property type="match status" value="1"/>
</dbReference>
<feature type="domain" description="Penicillin-binding protein dimerisation" evidence="16">
    <location>
        <begin position="56"/>
        <end position="221"/>
    </location>
</feature>
<dbReference type="Gene3D" id="3.40.710.10">
    <property type="entry name" value="DD-peptidase/beta-lactamase superfamily"/>
    <property type="match status" value="1"/>
</dbReference>
<evidence type="ECO:0000256" key="8">
    <source>
        <dbReference type="ARBA" id="ARBA00022801"/>
    </source>
</evidence>
<dbReference type="GO" id="GO:0071555">
    <property type="term" value="P:cell wall organization"/>
    <property type="evidence" value="ECO:0007669"/>
    <property type="project" value="UniProtKB-KW"/>
</dbReference>
<gene>
    <name evidence="17" type="ORF">LX73_1964</name>
</gene>
<dbReference type="InterPro" id="IPR012338">
    <property type="entry name" value="Beta-lactam/transpept-like"/>
</dbReference>
<comment type="subcellular location">
    <subcellularLocation>
        <location evidence="2">Cell membrane</location>
    </subcellularLocation>
    <subcellularLocation>
        <location evidence="1">Membrane</location>
        <topology evidence="1">Single-pass membrane protein</topology>
    </subcellularLocation>
</comment>
<keyword evidence="8" id="KW-0378">Hydrolase</keyword>
<dbReference type="GO" id="GO:0009252">
    <property type="term" value="P:peptidoglycan biosynthetic process"/>
    <property type="evidence" value="ECO:0007669"/>
    <property type="project" value="UniProtKB-KW"/>
</dbReference>
<dbReference type="Pfam" id="PF03717">
    <property type="entry name" value="PBP_dimer"/>
    <property type="match status" value="1"/>
</dbReference>
<dbReference type="InterPro" id="IPR036138">
    <property type="entry name" value="PBP_dimer_sf"/>
</dbReference>
<comment type="caution">
    <text evidence="17">The sequence shown here is derived from an EMBL/GenBank/DDBJ whole genome shotgun (WGS) entry which is preliminary data.</text>
</comment>
<evidence type="ECO:0000256" key="2">
    <source>
        <dbReference type="ARBA" id="ARBA00004236"/>
    </source>
</evidence>
<dbReference type="RefSeq" id="WP_148899297.1">
    <property type="nucleotide sequence ID" value="NZ_VNHY01000003.1"/>
</dbReference>
<evidence type="ECO:0000259" key="15">
    <source>
        <dbReference type="Pfam" id="PF00905"/>
    </source>
</evidence>
<dbReference type="PANTHER" id="PTHR30627">
    <property type="entry name" value="PEPTIDOGLYCAN D,D-TRANSPEPTIDASE"/>
    <property type="match status" value="1"/>
</dbReference>
<dbReference type="Gene3D" id="3.90.1310.10">
    <property type="entry name" value="Penicillin-binding protein 2a (Domain 2)"/>
    <property type="match status" value="1"/>
</dbReference>
<evidence type="ECO:0000256" key="4">
    <source>
        <dbReference type="ARBA" id="ARBA00022519"/>
    </source>
</evidence>
<organism evidence="17 18">
    <name type="scientific">Fodinibius salinus</name>
    <dbReference type="NCBI Taxonomy" id="860790"/>
    <lineage>
        <taxon>Bacteria</taxon>
        <taxon>Pseudomonadati</taxon>
        <taxon>Balneolota</taxon>
        <taxon>Balneolia</taxon>
        <taxon>Balneolales</taxon>
        <taxon>Balneolaceae</taxon>
        <taxon>Fodinibius</taxon>
    </lineage>
</organism>
<keyword evidence="7 14" id="KW-0812">Transmembrane</keyword>
<name>A0A5D3YGC3_9BACT</name>
<feature type="domain" description="Penicillin-binding protein transpeptidase" evidence="15">
    <location>
        <begin position="260"/>
        <end position="578"/>
    </location>
</feature>
<dbReference type="GO" id="GO:0009002">
    <property type="term" value="F:serine-type D-Ala-D-Ala carboxypeptidase activity"/>
    <property type="evidence" value="ECO:0007669"/>
    <property type="project" value="InterPro"/>
</dbReference>
<dbReference type="Gene3D" id="3.30.1390.30">
    <property type="entry name" value="Penicillin-binding protein 2a, domain 3"/>
    <property type="match status" value="1"/>
</dbReference>
<dbReference type="GO" id="GO:0008360">
    <property type="term" value="P:regulation of cell shape"/>
    <property type="evidence" value="ECO:0007669"/>
    <property type="project" value="UniProtKB-KW"/>
</dbReference>
<protein>
    <submittedName>
        <fullName evidence="17">Peptidoglycan glycosyltransferase</fullName>
    </submittedName>
</protein>
<keyword evidence="4" id="KW-0997">Cell inner membrane</keyword>
<evidence type="ECO:0000256" key="1">
    <source>
        <dbReference type="ARBA" id="ARBA00004167"/>
    </source>
</evidence>
<evidence type="ECO:0000259" key="16">
    <source>
        <dbReference type="Pfam" id="PF03717"/>
    </source>
</evidence>